<keyword evidence="1" id="KW-0472">Membrane</keyword>
<gene>
    <name evidence="4" type="ORF">K489DRAFT_320265</name>
</gene>
<evidence type="ECO:0000313" key="4">
    <source>
        <dbReference type="RefSeq" id="XP_033459331.1"/>
    </source>
</evidence>
<dbReference type="Proteomes" id="UP000504637">
    <property type="component" value="Unplaced"/>
</dbReference>
<dbReference type="OrthoDB" id="2937326at2759"/>
<proteinExistence type="predicted"/>
<feature type="transmembrane region" description="Helical" evidence="1">
    <location>
        <begin position="126"/>
        <end position="147"/>
    </location>
</feature>
<feature type="transmembrane region" description="Helical" evidence="1">
    <location>
        <begin position="87"/>
        <end position="106"/>
    </location>
</feature>
<feature type="domain" description="DUF7704" evidence="2">
    <location>
        <begin position="4"/>
        <end position="146"/>
    </location>
</feature>
<keyword evidence="1" id="KW-0812">Transmembrane</keyword>
<dbReference type="GeneID" id="54359247"/>
<dbReference type="InterPro" id="IPR056121">
    <property type="entry name" value="DUF7704"/>
</dbReference>
<protein>
    <recommendedName>
        <fullName evidence="2">DUF7704 domain-containing protein</fullName>
    </recommendedName>
</protein>
<organism evidence="4">
    <name type="scientific">Dissoconium aciculare CBS 342.82</name>
    <dbReference type="NCBI Taxonomy" id="1314786"/>
    <lineage>
        <taxon>Eukaryota</taxon>
        <taxon>Fungi</taxon>
        <taxon>Dikarya</taxon>
        <taxon>Ascomycota</taxon>
        <taxon>Pezizomycotina</taxon>
        <taxon>Dothideomycetes</taxon>
        <taxon>Dothideomycetidae</taxon>
        <taxon>Mycosphaerellales</taxon>
        <taxon>Dissoconiaceae</taxon>
        <taxon>Dissoconium</taxon>
    </lineage>
</organism>
<keyword evidence="3" id="KW-1185">Reference proteome</keyword>
<dbReference type="AlphaFoldDB" id="A0A6J3M2S9"/>
<evidence type="ECO:0000256" key="1">
    <source>
        <dbReference type="SAM" id="Phobius"/>
    </source>
</evidence>
<reference evidence="4" key="3">
    <citation type="submission" date="2025-08" db="UniProtKB">
        <authorList>
            <consortium name="RefSeq"/>
        </authorList>
    </citation>
    <scope>IDENTIFICATION</scope>
    <source>
        <strain evidence="4">CBS 342.82</strain>
    </source>
</reference>
<name>A0A6J3M2S9_9PEZI</name>
<dbReference type="RefSeq" id="XP_033459331.1">
    <property type="nucleotide sequence ID" value="XM_033601447.1"/>
</dbReference>
<evidence type="ECO:0000313" key="3">
    <source>
        <dbReference type="Proteomes" id="UP000504637"/>
    </source>
</evidence>
<dbReference type="PANTHER" id="PTHR37019:SF2">
    <property type="entry name" value="EXPERA DOMAIN-CONTAINING PROTEIN"/>
    <property type="match status" value="1"/>
</dbReference>
<reference evidence="4" key="2">
    <citation type="submission" date="2020-04" db="EMBL/GenBank/DDBJ databases">
        <authorList>
            <consortium name="NCBI Genome Project"/>
        </authorList>
    </citation>
    <scope>NUCLEOTIDE SEQUENCE</scope>
    <source>
        <strain evidence="4">CBS 342.82</strain>
    </source>
</reference>
<evidence type="ECO:0000259" key="2">
    <source>
        <dbReference type="Pfam" id="PF24803"/>
    </source>
</evidence>
<accession>A0A6J3M2S9</accession>
<dbReference type="PANTHER" id="PTHR37019">
    <property type="entry name" value="CHROMOSOME 1, WHOLE GENOME SHOTGUN SEQUENCE"/>
    <property type="match status" value="1"/>
</dbReference>
<keyword evidence="1" id="KW-1133">Transmembrane helix</keyword>
<feature type="transmembrane region" description="Helical" evidence="1">
    <location>
        <begin position="62"/>
        <end position="80"/>
    </location>
</feature>
<dbReference type="Pfam" id="PF24803">
    <property type="entry name" value="DUF7704"/>
    <property type="match status" value="1"/>
</dbReference>
<reference evidence="4" key="1">
    <citation type="submission" date="2020-01" db="EMBL/GenBank/DDBJ databases">
        <authorList>
            <consortium name="DOE Joint Genome Institute"/>
            <person name="Haridas S."/>
            <person name="Albert R."/>
            <person name="Binder M."/>
            <person name="Bloem J."/>
            <person name="Labutti K."/>
            <person name="Salamov A."/>
            <person name="Andreopoulos B."/>
            <person name="Baker S.E."/>
            <person name="Barry K."/>
            <person name="Bills G."/>
            <person name="Bluhm B.H."/>
            <person name="Cannon C."/>
            <person name="Castanera R."/>
            <person name="Culley D.E."/>
            <person name="Daum C."/>
            <person name="Ezra D."/>
            <person name="Gonzalez J.B."/>
            <person name="Henrissat B."/>
            <person name="Kuo A."/>
            <person name="Liang C."/>
            <person name="Lipzen A."/>
            <person name="Lutzoni F."/>
            <person name="Magnuson J."/>
            <person name="Mondo S."/>
            <person name="Nolan M."/>
            <person name="Ohm R."/>
            <person name="Pangilinan J."/>
            <person name="Park H.-J."/>
            <person name="Ramirez L."/>
            <person name="Alfaro M."/>
            <person name="Sun H."/>
            <person name="Tritt A."/>
            <person name="Yoshinaga Y."/>
            <person name="Zwiers L.-H."/>
            <person name="Turgeon B.G."/>
            <person name="Goodwin S.B."/>
            <person name="Spatafora J.W."/>
            <person name="Crous P.W."/>
            <person name="Grigoriev I.V."/>
        </authorList>
    </citation>
    <scope>NUCLEOTIDE SEQUENCE</scope>
    <source>
        <strain evidence="4">CBS 342.82</strain>
    </source>
</reference>
<sequence>MAISALSTWPLILFGVLEPAALIYAYITVIADPFRFFADQVPHHSLTQADFSPQALSMTMQIVNIFLLLAAIGIICCWTTHVSIVRWYLIAVALGDLGHIYATAVGMGPAAFWDVNGWNHIVWGNVGASIFLHVNRLATLLGLFGPLRDVPTTLKQKK</sequence>